<dbReference type="AlphaFoldDB" id="A0A7V7GMS8"/>
<comment type="caution">
    <text evidence="1">The sequence shown here is derived from an EMBL/GenBank/DDBJ whole genome shotgun (WGS) entry which is preliminary data.</text>
</comment>
<protein>
    <submittedName>
        <fullName evidence="1">Uncharacterized protein</fullName>
    </submittedName>
</protein>
<dbReference type="Proteomes" id="UP000463138">
    <property type="component" value="Unassembled WGS sequence"/>
</dbReference>
<reference evidence="1 2" key="1">
    <citation type="submission" date="2018-07" db="EMBL/GenBank/DDBJ databases">
        <title>Pseudomonas laoshanensis sp. nov., isolated from soil.</title>
        <authorList>
            <person name="Sun J."/>
            <person name="Yu L."/>
            <person name="Wang M."/>
            <person name="Zhang C."/>
        </authorList>
    </citation>
    <scope>NUCLEOTIDE SEQUENCE [LARGE SCALE GENOMIC DNA]</scope>
    <source>
        <strain evidence="1 2">Y22</strain>
    </source>
</reference>
<gene>
    <name evidence="1" type="ORF">DT594_18060</name>
</gene>
<evidence type="ECO:0000313" key="2">
    <source>
        <dbReference type="Proteomes" id="UP000463138"/>
    </source>
</evidence>
<name>A0A7V7GMS8_9GAMM</name>
<proteinExistence type="predicted"/>
<dbReference type="OrthoDB" id="6893784at2"/>
<accession>A0A7V7GMS8</accession>
<sequence>MEVVELPDRQQRQLDALRVHINNLLADQWLIASRNPLTLQRGEQVCYVLHGMLVSDGLV</sequence>
<keyword evidence="2" id="KW-1185">Reference proteome</keyword>
<evidence type="ECO:0000313" key="1">
    <source>
        <dbReference type="EMBL" id="KAA0690520.1"/>
    </source>
</evidence>
<dbReference type="EMBL" id="QOVF01000010">
    <property type="protein sequence ID" value="KAA0690520.1"/>
    <property type="molecule type" value="Genomic_DNA"/>
</dbReference>
<organism evidence="1 2">
    <name type="scientific">Halopseudomonas laoshanensis</name>
    <dbReference type="NCBI Taxonomy" id="2268758"/>
    <lineage>
        <taxon>Bacteria</taxon>
        <taxon>Pseudomonadati</taxon>
        <taxon>Pseudomonadota</taxon>
        <taxon>Gammaproteobacteria</taxon>
        <taxon>Pseudomonadales</taxon>
        <taxon>Pseudomonadaceae</taxon>
        <taxon>Halopseudomonas</taxon>
    </lineage>
</organism>